<dbReference type="InterPro" id="IPR004089">
    <property type="entry name" value="MCPsignal_dom"/>
</dbReference>
<dbReference type="SMART" id="SM00283">
    <property type="entry name" value="MA"/>
    <property type="match status" value="1"/>
</dbReference>
<name>A0AA86ANV7_SULMK</name>
<dbReference type="GO" id="GO:0007165">
    <property type="term" value="P:signal transduction"/>
    <property type="evidence" value="ECO:0007669"/>
    <property type="project" value="UniProtKB-KW"/>
</dbReference>
<dbReference type="InterPro" id="IPR003660">
    <property type="entry name" value="HAMP_dom"/>
</dbReference>
<dbReference type="EMBL" id="CP007201">
    <property type="protein sequence ID" value="AHJ13829.1"/>
    <property type="molecule type" value="Genomic_DNA"/>
</dbReference>
<dbReference type="RefSeq" id="WP_025345671.1">
    <property type="nucleotide sequence ID" value="NZ_CP007201.1"/>
</dbReference>
<dbReference type="PROSITE" id="PS50885">
    <property type="entry name" value="HAMP"/>
    <property type="match status" value="1"/>
</dbReference>
<feature type="domain" description="HAMP" evidence="6">
    <location>
        <begin position="202"/>
        <end position="255"/>
    </location>
</feature>
<keyword evidence="4" id="KW-0812">Transmembrane</keyword>
<evidence type="ECO:0000256" key="4">
    <source>
        <dbReference type="SAM" id="Phobius"/>
    </source>
</evidence>
<reference evidence="7 8" key="1">
    <citation type="journal article" date="2014" name="Environ. Microbiol.">
        <title>Insights into organohalide respiration and the versatile catabolism of Sulfurospirillum multivorans gained from comparative genomics and physiological studies.</title>
        <authorList>
            <person name="Goris T."/>
            <person name="Schubert T."/>
            <person name="Gadkari J."/>
            <person name="Wubet T."/>
            <person name="Tarkka M."/>
            <person name="Buscot F."/>
            <person name="Adrian L."/>
            <person name="Diekert G."/>
        </authorList>
    </citation>
    <scope>NUCLEOTIDE SEQUENCE [LARGE SCALE GENOMIC DNA]</scope>
    <source>
        <strain evidence="8">DM 12446 / JCM 15788 / NBRC 109480</strain>
    </source>
</reference>
<protein>
    <submittedName>
        <fullName evidence="7">Methyl-accepting chemotaxis protein</fullName>
    </submittedName>
</protein>
<dbReference type="SUPFAM" id="SSF58104">
    <property type="entry name" value="Methyl-accepting chemotaxis protein (MCP) signaling domain"/>
    <property type="match status" value="1"/>
</dbReference>
<keyword evidence="4" id="KW-0472">Membrane</keyword>
<evidence type="ECO:0000259" key="5">
    <source>
        <dbReference type="PROSITE" id="PS50111"/>
    </source>
</evidence>
<dbReference type="Gene3D" id="1.10.287.950">
    <property type="entry name" value="Methyl-accepting chemotaxis protein"/>
    <property type="match status" value="1"/>
</dbReference>
<dbReference type="PANTHER" id="PTHR32089:SF114">
    <property type="entry name" value="METHYL-ACCEPTING CHEMOTAXIS PROTEIN MCPB"/>
    <property type="match status" value="1"/>
</dbReference>
<dbReference type="GO" id="GO:0016020">
    <property type="term" value="C:membrane"/>
    <property type="evidence" value="ECO:0007669"/>
    <property type="project" value="InterPro"/>
</dbReference>
<gene>
    <name evidence="7" type="ORF">SMUL_2588</name>
</gene>
<evidence type="ECO:0000256" key="3">
    <source>
        <dbReference type="PROSITE-ProRule" id="PRU00284"/>
    </source>
</evidence>
<dbReference type="KEGG" id="smul:SMUL_2588"/>
<evidence type="ECO:0000313" key="7">
    <source>
        <dbReference type="EMBL" id="AHJ13829.1"/>
    </source>
</evidence>
<keyword evidence="1 3" id="KW-0807">Transducer</keyword>
<organism evidence="7 8">
    <name type="scientific">Sulfurospirillum multivorans (strain DM 12446 / JCM 15788 / NBRC 109480)</name>
    <dbReference type="NCBI Taxonomy" id="1150621"/>
    <lineage>
        <taxon>Bacteria</taxon>
        <taxon>Pseudomonadati</taxon>
        <taxon>Campylobacterota</taxon>
        <taxon>Epsilonproteobacteria</taxon>
        <taxon>Campylobacterales</taxon>
        <taxon>Sulfurospirillaceae</taxon>
        <taxon>Sulfurospirillum</taxon>
    </lineage>
</organism>
<accession>A0AA86ANV7</accession>
<evidence type="ECO:0000256" key="2">
    <source>
        <dbReference type="ARBA" id="ARBA00029447"/>
    </source>
</evidence>
<evidence type="ECO:0000259" key="6">
    <source>
        <dbReference type="PROSITE" id="PS50885"/>
    </source>
</evidence>
<evidence type="ECO:0000313" key="8">
    <source>
        <dbReference type="Proteomes" id="UP000019322"/>
    </source>
</evidence>
<dbReference type="PROSITE" id="PS50111">
    <property type="entry name" value="CHEMOTAXIS_TRANSDUC_2"/>
    <property type="match status" value="1"/>
</dbReference>
<dbReference type="Gene3D" id="6.10.340.10">
    <property type="match status" value="1"/>
</dbReference>
<dbReference type="Proteomes" id="UP000019322">
    <property type="component" value="Chromosome"/>
</dbReference>
<feature type="domain" description="Methyl-accepting transducer" evidence="5">
    <location>
        <begin position="260"/>
        <end position="517"/>
    </location>
</feature>
<sequence>MLQSIRAKLLFLFVIIFVGTLGLGYLLVSNTLKAEDAVEKVQHAGDIATYTNELLVHARGHQITFNPKMTEAYYKAYDNLLKAAQELEPTLHNQDNITLLEQIKKVAAEVKLSSDERFVLVDKYKEAINSPEFLNSPEGKRFTVITNEGRTSFITLLDSSKQLTKAIEAYEDQTLDQANIVGVIMALLVLVASSFIFWYVSGQIRSSIQTASKECEYIGNAKDLSHSINTKGNDEITSMMAIVNTLLSQLRTAIDGAKRTALENAAVAEELSSTSLQIGKRTEEAAKEVDHALDSTKKVATILHTSEESSNRSESVIQNVADGLSNASQEVLCVSNDLQTIVVNQTDLSSRIEHLDQEVTQVQQVLSVISDIAEQTNLLALNAAIEAARAGEHGRGFAVVADEVRKLAERTQKSLVESNATVAVITQSVATSSELMKSNAQEIQALGQRAEETQKLMLKTVSTMNEAKTLAQNSAKDAKEGSAQASEMLGRIDAIHQISATNARSVEEIASAAEHLSKLSNTLSIALAAFKTT</sequence>
<evidence type="ECO:0000256" key="1">
    <source>
        <dbReference type="ARBA" id="ARBA00023224"/>
    </source>
</evidence>
<feature type="transmembrane region" description="Helical" evidence="4">
    <location>
        <begin position="9"/>
        <end position="28"/>
    </location>
</feature>
<feature type="transmembrane region" description="Helical" evidence="4">
    <location>
        <begin position="180"/>
        <end position="200"/>
    </location>
</feature>
<dbReference type="PANTHER" id="PTHR32089">
    <property type="entry name" value="METHYL-ACCEPTING CHEMOTAXIS PROTEIN MCPB"/>
    <property type="match status" value="1"/>
</dbReference>
<dbReference type="Pfam" id="PF00015">
    <property type="entry name" value="MCPsignal"/>
    <property type="match status" value="1"/>
</dbReference>
<dbReference type="AlphaFoldDB" id="A0AA86ANV7"/>
<comment type="similarity">
    <text evidence="2">Belongs to the methyl-accepting chemotaxis (MCP) protein family.</text>
</comment>
<proteinExistence type="inferred from homology"/>
<keyword evidence="4" id="KW-1133">Transmembrane helix</keyword>